<proteinExistence type="predicted"/>
<reference evidence="3" key="2">
    <citation type="journal article" date="2008" name="Nucleic Acids Res.">
        <title>The rice annotation project database (RAP-DB): 2008 update.</title>
        <authorList>
            <consortium name="The rice annotation project (RAP)"/>
        </authorList>
    </citation>
    <scope>GENOME REANNOTATION</scope>
    <source>
        <strain evidence="3">cv. Nipponbare</strain>
    </source>
</reference>
<dbReference type="Proteomes" id="UP000000763">
    <property type="component" value="Chromosome 7"/>
</dbReference>
<organism evidence="2 3">
    <name type="scientific">Oryza sativa subsp. japonica</name>
    <name type="common">Rice</name>
    <dbReference type="NCBI Taxonomy" id="39947"/>
    <lineage>
        <taxon>Eukaryota</taxon>
        <taxon>Viridiplantae</taxon>
        <taxon>Streptophyta</taxon>
        <taxon>Embryophyta</taxon>
        <taxon>Tracheophyta</taxon>
        <taxon>Spermatophyta</taxon>
        <taxon>Magnoliopsida</taxon>
        <taxon>Liliopsida</taxon>
        <taxon>Poales</taxon>
        <taxon>Poaceae</taxon>
        <taxon>BOP clade</taxon>
        <taxon>Oryzoideae</taxon>
        <taxon>Oryzeae</taxon>
        <taxon>Oryzinae</taxon>
        <taxon>Oryza</taxon>
        <taxon>Oryza sativa</taxon>
    </lineage>
</organism>
<feature type="region of interest" description="Disordered" evidence="1">
    <location>
        <begin position="86"/>
        <end position="114"/>
    </location>
</feature>
<accession>Q7XIF6</accession>
<sequence>MASDLPPPAGGGVSEDTLGVSHIVDVLSVPVQQGEKGYVRQRINSAMNSVNNSSRRRIYPENGPPLDCEAELPLLVLTFTAPAPAPGAPSPAPAPGAPSPAPAPGAPSPPAAAAPVAALAPGTNMVDEDEKPDHPPTRCRSHRLQLQARHLLQQQRRRRQLRLQAQTWWTRTKNLITRLPAYPVQISGEGVVPEALLLPISRARKRSEATNTRERSKRIVLIVLIGLVDAPLQRQPPYLSGERQSWESSASF</sequence>
<feature type="compositionally biased region" description="Pro residues" evidence="1">
    <location>
        <begin position="86"/>
        <end position="112"/>
    </location>
</feature>
<protein>
    <submittedName>
        <fullName evidence="2">PDI-like protein</fullName>
    </submittedName>
</protein>
<dbReference type="EMBL" id="AP004260">
    <property type="protein sequence ID" value="BAC79725.1"/>
    <property type="molecule type" value="Genomic_DNA"/>
</dbReference>
<name>Q7XIF6_ORYSJ</name>
<gene>
    <name evidence="2" type="primary">P0011H09.132</name>
</gene>
<dbReference type="AlphaFoldDB" id="Q7XIF6"/>
<reference evidence="3" key="1">
    <citation type="journal article" date="2005" name="Nature">
        <title>The map-based sequence of the rice genome.</title>
        <authorList>
            <consortium name="International rice genome sequencing project (IRGSP)"/>
            <person name="Matsumoto T."/>
            <person name="Wu J."/>
            <person name="Kanamori H."/>
            <person name="Katayose Y."/>
            <person name="Fujisawa M."/>
            <person name="Namiki N."/>
            <person name="Mizuno H."/>
            <person name="Yamamoto K."/>
            <person name="Antonio B.A."/>
            <person name="Baba T."/>
            <person name="Sakata K."/>
            <person name="Nagamura Y."/>
            <person name="Aoki H."/>
            <person name="Arikawa K."/>
            <person name="Arita K."/>
            <person name="Bito T."/>
            <person name="Chiden Y."/>
            <person name="Fujitsuka N."/>
            <person name="Fukunaka R."/>
            <person name="Hamada M."/>
            <person name="Harada C."/>
            <person name="Hayashi A."/>
            <person name="Hijishita S."/>
            <person name="Honda M."/>
            <person name="Hosokawa S."/>
            <person name="Ichikawa Y."/>
            <person name="Idonuma A."/>
            <person name="Iijima M."/>
            <person name="Ikeda M."/>
            <person name="Ikeno M."/>
            <person name="Ito K."/>
            <person name="Ito S."/>
            <person name="Ito T."/>
            <person name="Ito Y."/>
            <person name="Ito Y."/>
            <person name="Iwabuchi A."/>
            <person name="Kamiya K."/>
            <person name="Karasawa W."/>
            <person name="Kurita K."/>
            <person name="Katagiri S."/>
            <person name="Kikuta A."/>
            <person name="Kobayashi H."/>
            <person name="Kobayashi N."/>
            <person name="Machita K."/>
            <person name="Maehara T."/>
            <person name="Masukawa M."/>
            <person name="Mizubayashi T."/>
            <person name="Mukai Y."/>
            <person name="Nagasaki H."/>
            <person name="Nagata Y."/>
            <person name="Naito S."/>
            <person name="Nakashima M."/>
            <person name="Nakama Y."/>
            <person name="Nakamichi Y."/>
            <person name="Nakamura M."/>
            <person name="Meguro A."/>
            <person name="Negishi M."/>
            <person name="Ohta I."/>
            <person name="Ohta T."/>
            <person name="Okamoto M."/>
            <person name="Ono N."/>
            <person name="Saji S."/>
            <person name="Sakaguchi M."/>
            <person name="Sakai K."/>
            <person name="Shibata M."/>
            <person name="Shimokawa T."/>
            <person name="Song J."/>
            <person name="Takazaki Y."/>
            <person name="Terasawa K."/>
            <person name="Tsugane M."/>
            <person name="Tsuji K."/>
            <person name="Ueda S."/>
            <person name="Waki K."/>
            <person name="Yamagata H."/>
            <person name="Yamamoto M."/>
            <person name="Yamamoto S."/>
            <person name="Yamane H."/>
            <person name="Yoshiki S."/>
            <person name="Yoshihara R."/>
            <person name="Yukawa K."/>
            <person name="Zhong H."/>
            <person name="Yano M."/>
            <person name="Yuan Q."/>
            <person name="Ouyang S."/>
            <person name="Liu J."/>
            <person name="Jones K.M."/>
            <person name="Gansberger K."/>
            <person name="Moffat K."/>
            <person name="Hill J."/>
            <person name="Bera J."/>
            <person name="Fadrosh D."/>
            <person name="Jin S."/>
            <person name="Johri S."/>
            <person name="Kim M."/>
            <person name="Overton L."/>
            <person name="Reardon M."/>
            <person name="Tsitrin T."/>
            <person name="Vuong H."/>
            <person name="Weaver B."/>
            <person name="Ciecko A."/>
            <person name="Tallon L."/>
            <person name="Jackson J."/>
            <person name="Pai G."/>
            <person name="Aken S.V."/>
            <person name="Utterback T."/>
            <person name="Reidmuller S."/>
            <person name="Feldblyum T."/>
            <person name="Hsiao J."/>
            <person name="Zismann V."/>
            <person name="Iobst S."/>
            <person name="de Vazeille A.R."/>
            <person name="Buell C.R."/>
            <person name="Ying K."/>
            <person name="Li Y."/>
            <person name="Lu T."/>
            <person name="Huang Y."/>
            <person name="Zhao Q."/>
            <person name="Feng Q."/>
            <person name="Zhang L."/>
            <person name="Zhu J."/>
            <person name="Weng Q."/>
            <person name="Mu J."/>
            <person name="Lu Y."/>
            <person name="Fan D."/>
            <person name="Liu Y."/>
            <person name="Guan J."/>
            <person name="Zhang Y."/>
            <person name="Yu S."/>
            <person name="Liu X."/>
            <person name="Zhang Y."/>
            <person name="Hong G."/>
            <person name="Han B."/>
            <person name="Choisne N."/>
            <person name="Demange N."/>
            <person name="Orjeda G."/>
            <person name="Samain S."/>
            <person name="Cattolico L."/>
            <person name="Pelletier E."/>
            <person name="Couloux A."/>
            <person name="Segurens B."/>
            <person name="Wincker P."/>
            <person name="D'Hont A."/>
            <person name="Scarpelli C."/>
            <person name="Weissenbach J."/>
            <person name="Salanoubat M."/>
            <person name="Quetier F."/>
            <person name="Yu Y."/>
            <person name="Kim H.R."/>
            <person name="Rambo T."/>
            <person name="Currie J."/>
            <person name="Collura K."/>
            <person name="Luo M."/>
            <person name="Yang T."/>
            <person name="Ammiraju J.S.S."/>
            <person name="Engler F."/>
            <person name="Soderlund C."/>
            <person name="Wing R.A."/>
            <person name="Palmer L.E."/>
            <person name="de la Bastide M."/>
            <person name="Spiegel L."/>
            <person name="Nascimento L."/>
            <person name="Zutavern T."/>
            <person name="O'Shaughnessy A."/>
            <person name="Dike S."/>
            <person name="Dedhia N."/>
            <person name="Preston R."/>
            <person name="Balija V."/>
            <person name="McCombie W.R."/>
            <person name="Chow T."/>
            <person name="Chen H."/>
            <person name="Chung M."/>
            <person name="Chen C."/>
            <person name="Shaw J."/>
            <person name="Wu H."/>
            <person name="Hsiao K."/>
            <person name="Chao Y."/>
            <person name="Chu M."/>
            <person name="Cheng C."/>
            <person name="Hour A."/>
            <person name="Lee P."/>
            <person name="Lin S."/>
            <person name="Lin Y."/>
            <person name="Liou J."/>
            <person name="Liu S."/>
            <person name="Hsing Y."/>
            <person name="Raghuvanshi S."/>
            <person name="Mohanty A."/>
            <person name="Bharti A.K."/>
            <person name="Gaur A."/>
            <person name="Gupta V."/>
            <person name="Kumar D."/>
            <person name="Ravi V."/>
            <person name="Vij S."/>
            <person name="Kapur A."/>
            <person name="Khurana P."/>
            <person name="Khurana P."/>
            <person name="Khurana J.P."/>
            <person name="Tyagi A.K."/>
            <person name="Gaikwad K."/>
            <person name="Singh A."/>
            <person name="Dalal V."/>
            <person name="Srivastava S."/>
            <person name="Dixit A."/>
            <person name="Pal A.K."/>
            <person name="Ghazi I.A."/>
            <person name="Yadav M."/>
            <person name="Pandit A."/>
            <person name="Bhargava A."/>
            <person name="Sureshbabu K."/>
            <person name="Batra K."/>
            <person name="Sharma T.R."/>
            <person name="Mohapatra T."/>
            <person name="Singh N.K."/>
            <person name="Messing J."/>
            <person name="Nelson A.B."/>
            <person name="Fuks G."/>
            <person name="Kavchok S."/>
            <person name="Keizer G."/>
            <person name="Linton E."/>
            <person name="Llaca V."/>
            <person name="Song R."/>
            <person name="Tanyolac B."/>
            <person name="Young S."/>
            <person name="Ho-Il K."/>
            <person name="Hahn J.H."/>
            <person name="Sangsakoo G."/>
            <person name="Vanavichit A."/>
            <person name="de Mattos Luiz.A.T."/>
            <person name="Zimmer P.D."/>
            <person name="Malone G."/>
            <person name="Dellagostin O."/>
            <person name="de Oliveira A.C."/>
            <person name="Bevan M."/>
            <person name="Bancroft I."/>
            <person name="Minx P."/>
            <person name="Cordum H."/>
            <person name="Wilson R."/>
            <person name="Cheng Z."/>
            <person name="Jin W."/>
            <person name="Jiang J."/>
            <person name="Leong S.A."/>
            <person name="Iwama H."/>
            <person name="Gojobori T."/>
            <person name="Itoh T."/>
            <person name="Niimura Y."/>
            <person name="Fujii Y."/>
            <person name="Habara T."/>
            <person name="Sakai H."/>
            <person name="Sato Y."/>
            <person name="Wilson G."/>
            <person name="Kumar K."/>
            <person name="McCouch S."/>
            <person name="Juretic N."/>
            <person name="Hoen D."/>
            <person name="Wright S."/>
            <person name="Bruskiewich R."/>
            <person name="Bureau T."/>
            <person name="Miyao A."/>
            <person name="Hirochika H."/>
            <person name="Nishikawa T."/>
            <person name="Kadowaki K."/>
            <person name="Sugiura M."/>
            <person name="Burr B."/>
            <person name="Sasaki T."/>
        </authorList>
    </citation>
    <scope>NUCLEOTIDE SEQUENCE [LARGE SCALE GENOMIC DNA]</scope>
    <source>
        <strain evidence="3">cv. Nipponbare</strain>
    </source>
</reference>
<evidence type="ECO:0000313" key="2">
    <source>
        <dbReference type="EMBL" id="BAC79725.1"/>
    </source>
</evidence>
<evidence type="ECO:0000313" key="3">
    <source>
        <dbReference type="Proteomes" id="UP000000763"/>
    </source>
</evidence>
<evidence type="ECO:0000256" key="1">
    <source>
        <dbReference type="SAM" id="MobiDB-lite"/>
    </source>
</evidence>